<evidence type="ECO:0000256" key="1">
    <source>
        <dbReference type="ARBA" id="ARBA00004123"/>
    </source>
</evidence>
<keyword evidence="14" id="KW-1185">Reference proteome</keyword>
<keyword evidence="6" id="KW-0862">Zinc</keyword>
<accession>A0AAV6VI84</accession>
<feature type="domain" description="C2H2-type" evidence="12">
    <location>
        <begin position="632"/>
        <end position="660"/>
    </location>
</feature>
<reference evidence="13 14" key="1">
    <citation type="journal article" date="2022" name="Nat. Ecol. Evol.">
        <title>A masculinizing supergene underlies an exaggerated male reproductive morph in a spider.</title>
        <authorList>
            <person name="Hendrickx F."/>
            <person name="De Corte Z."/>
            <person name="Sonet G."/>
            <person name="Van Belleghem S.M."/>
            <person name="Kostlbacher S."/>
            <person name="Vangestel C."/>
        </authorList>
    </citation>
    <scope>NUCLEOTIDE SEQUENCE [LARGE SCALE GENOMIC DNA]</scope>
    <source>
        <strain evidence="13">W744_W776</strain>
    </source>
</reference>
<feature type="domain" description="C2H2-type" evidence="12">
    <location>
        <begin position="694"/>
        <end position="721"/>
    </location>
</feature>
<dbReference type="FunFam" id="3.30.160.60:FF:000100">
    <property type="entry name" value="Zinc finger 45-like"/>
    <property type="match status" value="1"/>
</dbReference>
<dbReference type="FunFam" id="3.30.160.60:FF:000671">
    <property type="entry name" value="Zinc finger protein 26"/>
    <property type="match status" value="1"/>
</dbReference>
<dbReference type="InterPro" id="IPR013087">
    <property type="entry name" value="Znf_C2H2_type"/>
</dbReference>
<comment type="caution">
    <text evidence="13">The sequence shown here is derived from an EMBL/GenBank/DDBJ whole genome shotgun (WGS) entry which is preliminary data.</text>
</comment>
<feature type="region of interest" description="Disordered" evidence="11">
    <location>
        <begin position="269"/>
        <end position="289"/>
    </location>
</feature>
<comment type="similarity">
    <text evidence="2">Belongs to the krueppel C2H2-type zinc-finger protein family.</text>
</comment>
<gene>
    <name evidence="13" type="ORF">JTE90_009054</name>
</gene>
<keyword evidence="8" id="KW-0804">Transcription</keyword>
<dbReference type="Gene3D" id="3.30.160.60">
    <property type="entry name" value="Classic Zinc Finger"/>
    <property type="match status" value="8"/>
</dbReference>
<feature type="compositionally biased region" description="Basic and acidic residues" evidence="11">
    <location>
        <begin position="273"/>
        <end position="283"/>
    </location>
</feature>
<feature type="compositionally biased region" description="Basic and acidic residues" evidence="11">
    <location>
        <begin position="95"/>
        <end position="109"/>
    </location>
</feature>
<feature type="compositionally biased region" description="Polar residues" evidence="11">
    <location>
        <begin position="778"/>
        <end position="798"/>
    </location>
</feature>
<feature type="domain" description="C2H2-type" evidence="12">
    <location>
        <begin position="751"/>
        <end position="781"/>
    </location>
</feature>
<sequence>MPDKEESFLTENVSAECDYQDLSLPKKSLSEGDMEEGVMPSCHTAFPVDLKEVFELTNPNNEIHHTLMRSSSGDLGYPHSPKDDSNEVTWRHVLRDHGTRETSPERHSTSWDMEEPVNDGVISDSGGILRHPTKSVITVPESWTHVVKQVIPEGGKISKNDSHVTVISVPESWRHLVKQEKIEKVLSNGDNNQAWSHILEPTELSHSVVVMDQDKGWSHLLDNDHPSPHQDIPPIDLSGDCTKLTSLIPERRDVSCQADDVTDDVQQLDEDPELKGNEEHRDGLMSFDDGQESNQAVVHDGIKPELYTQERHLVVQAGTKAAGAKTATTYSCGHCTKVFGDSRSLQRHTLVHSNLRQYRCPVCSKSFTLNGDLTRHVRIHSGERPYACEVCGRRFTLKGNLMQHFRTHAPEKQFACTICEKNYAQRDSLHRHIRAHFGERPFECPTCSKRFTLKGDLSRHVLIHSGVKPHACKYCGRQFALKGNLTQHVRTHIRKSDTTDPQDDKNQGDEQPLICDLSYPQKSYEQMPHDDRSPESPISYTPTTPAYIQTNESNSSVFFRHPPRSPESPISHTPTTPAYIQTNESNSSVFFRHPPRSPESPISYTPTTPAYIQTNENNNNEGDNNNSTLGLSFCSECSKTFPSPEALHSHVRLIHEQSTRLNTNRYLCNICRKEFSLKGDLTRHLDSHNGVKPYACEHCGKSFTLKSNLRQHLTTHRQDRSFACPMCSKTFGNRRNLSLHLRRHEQARANFTCTRCGRSFLAKSDHFFHNCADPNATGTSPIASTDTNTPPDSPQQHISPLPDPNLPPEEIETVVKRESCQLPCDDILSSEDDPESSIVGQSFLGPFYRHLYFSTSHQSVIPTLKGLLNVSGGRPRIVDSRLVVSGTILPAFVLFHISPVGYTDSERTVECVE</sequence>
<dbReference type="SMART" id="SM00355">
    <property type="entry name" value="ZnF_C2H2"/>
    <property type="match status" value="10"/>
</dbReference>
<dbReference type="PROSITE" id="PS00028">
    <property type="entry name" value="ZINC_FINGER_C2H2_1"/>
    <property type="match status" value="10"/>
</dbReference>
<dbReference type="GO" id="GO:0008270">
    <property type="term" value="F:zinc ion binding"/>
    <property type="evidence" value="ECO:0007669"/>
    <property type="project" value="UniProtKB-KW"/>
</dbReference>
<feature type="domain" description="C2H2-type" evidence="12">
    <location>
        <begin position="330"/>
        <end position="357"/>
    </location>
</feature>
<keyword evidence="7" id="KW-0805">Transcription regulation</keyword>
<feature type="domain" description="C2H2-type" evidence="12">
    <location>
        <begin position="470"/>
        <end position="497"/>
    </location>
</feature>
<feature type="region of interest" description="Disordered" evidence="11">
    <location>
        <begin position="95"/>
        <end position="117"/>
    </location>
</feature>
<feature type="compositionally biased region" description="Polar residues" evidence="11">
    <location>
        <begin position="536"/>
        <end position="547"/>
    </location>
</feature>
<dbReference type="GO" id="GO:0005634">
    <property type="term" value="C:nucleus"/>
    <property type="evidence" value="ECO:0007669"/>
    <property type="project" value="UniProtKB-SubCell"/>
</dbReference>
<feature type="region of interest" description="Disordered" evidence="11">
    <location>
        <begin position="489"/>
        <end position="547"/>
    </location>
</feature>
<proteinExistence type="inferred from homology"/>
<evidence type="ECO:0000256" key="4">
    <source>
        <dbReference type="ARBA" id="ARBA00022737"/>
    </source>
</evidence>
<dbReference type="EMBL" id="JAFNEN010000070">
    <property type="protein sequence ID" value="KAG8196423.1"/>
    <property type="molecule type" value="Genomic_DNA"/>
</dbReference>
<organism evidence="13 14">
    <name type="scientific">Oedothorax gibbosus</name>
    <dbReference type="NCBI Taxonomy" id="931172"/>
    <lineage>
        <taxon>Eukaryota</taxon>
        <taxon>Metazoa</taxon>
        <taxon>Ecdysozoa</taxon>
        <taxon>Arthropoda</taxon>
        <taxon>Chelicerata</taxon>
        <taxon>Arachnida</taxon>
        <taxon>Araneae</taxon>
        <taxon>Araneomorphae</taxon>
        <taxon>Entelegynae</taxon>
        <taxon>Araneoidea</taxon>
        <taxon>Linyphiidae</taxon>
        <taxon>Erigoninae</taxon>
        <taxon>Oedothorax</taxon>
    </lineage>
</organism>
<feature type="domain" description="C2H2-type" evidence="12">
    <location>
        <begin position="666"/>
        <end position="693"/>
    </location>
</feature>
<dbReference type="Proteomes" id="UP000827092">
    <property type="component" value="Unassembled WGS sequence"/>
</dbReference>
<evidence type="ECO:0000256" key="3">
    <source>
        <dbReference type="ARBA" id="ARBA00022723"/>
    </source>
</evidence>
<feature type="domain" description="C2H2-type" evidence="12">
    <location>
        <begin position="414"/>
        <end position="441"/>
    </location>
</feature>
<dbReference type="PANTHER" id="PTHR24394:SF44">
    <property type="entry name" value="ZINC FINGER PROTEIN 271-LIKE"/>
    <property type="match status" value="1"/>
</dbReference>
<protein>
    <recommendedName>
        <fullName evidence="12">C2H2-type domain-containing protein</fullName>
    </recommendedName>
</protein>
<evidence type="ECO:0000256" key="7">
    <source>
        <dbReference type="ARBA" id="ARBA00023015"/>
    </source>
</evidence>
<dbReference type="PANTHER" id="PTHR24394">
    <property type="entry name" value="ZINC FINGER PROTEIN"/>
    <property type="match status" value="1"/>
</dbReference>
<dbReference type="PROSITE" id="PS50157">
    <property type="entry name" value="ZINC_FINGER_C2H2_2"/>
    <property type="match status" value="11"/>
</dbReference>
<keyword evidence="3" id="KW-0479">Metal-binding</keyword>
<evidence type="ECO:0000256" key="5">
    <source>
        <dbReference type="ARBA" id="ARBA00022771"/>
    </source>
</evidence>
<evidence type="ECO:0000256" key="9">
    <source>
        <dbReference type="ARBA" id="ARBA00023242"/>
    </source>
</evidence>
<evidence type="ECO:0000256" key="10">
    <source>
        <dbReference type="PROSITE-ProRule" id="PRU00042"/>
    </source>
</evidence>
<evidence type="ECO:0000256" key="11">
    <source>
        <dbReference type="SAM" id="MobiDB-lite"/>
    </source>
</evidence>
<keyword evidence="5 10" id="KW-0863">Zinc-finger</keyword>
<dbReference type="FunFam" id="3.30.160.60:FF:000130">
    <property type="entry name" value="Spalt-like transcription factor 4"/>
    <property type="match status" value="1"/>
</dbReference>
<dbReference type="SUPFAM" id="SSF57667">
    <property type="entry name" value="beta-beta-alpha zinc fingers"/>
    <property type="match status" value="6"/>
</dbReference>
<evidence type="ECO:0000256" key="6">
    <source>
        <dbReference type="ARBA" id="ARBA00022833"/>
    </source>
</evidence>
<dbReference type="AlphaFoldDB" id="A0AAV6VI84"/>
<comment type="subcellular location">
    <subcellularLocation>
        <location evidence="1">Nucleus</location>
    </subcellularLocation>
</comment>
<dbReference type="GO" id="GO:0000981">
    <property type="term" value="F:DNA-binding transcription factor activity, RNA polymerase II-specific"/>
    <property type="evidence" value="ECO:0007669"/>
    <property type="project" value="TreeGrafter"/>
</dbReference>
<feature type="domain" description="C2H2-type" evidence="12">
    <location>
        <begin position="722"/>
        <end position="749"/>
    </location>
</feature>
<feature type="compositionally biased region" description="Basic and acidic residues" evidence="11">
    <location>
        <begin position="494"/>
        <end position="508"/>
    </location>
</feature>
<evidence type="ECO:0000313" key="14">
    <source>
        <dbReference type="Proteomes" id="UP000827092"/>
    </source>
</evidence>
<dbReference type="FunFam" id="3.30.160.60:FF:000744">
    <property type="entry name" value="zinc finger E-box-binding homeobox 1"/>
    <property type="match status" value="1"/>
</dbReference>
<feature type="domain" description="C2H2-type" evidence="12">
    <location>
        <begin position="358"/>
        <end position="385"/>
    </location>
</feature>
<dbReference type="EMBL" id="JAFNEN010000070">
    <property type="protein sequence ID" value="KAG8196424.1"/>
    <property type="molecule type" value="Genomic_DNA"/>
</dbReference>
<dbReference type="Pfam" id="PF00096">
    <property type="entry name" value="zf-C2H2"/>
    <property type="match status" value="10"/>
</dbReference>
<feature type="region of interest" description="Disordered" evidence="11">
    <location>
        <begin position="778"/>
        <end position="807"/>
    </location>
</feature>
<dbReference type="FunFam" id="3.30.160.60:FF:000702">
    <property type="entry name" value="Transcription factor E4F1 isoform 1"/>
    <property type="match status" value="1"/>
</dbReference>
<dbReference type="FunFam" id="3.30.160.60:FF:000151">
    <property type="entry name" value="Zinc finger and SCAN domain-containing 21"/>
    <property type="match status" value="1"/>
</dbReference>
<evidence type="ECO:0000259" key="12">
    <source>
        <dbReference type="PROSITE" id="PS50157"/>
    </source>
</evidence>
<evidence type="ECO:0000313" key="13">
    <source>
        <dbReference type="EMBL" id="KAG8196424.1"/>
    </source>
</evidence>
<evidence type="ECO:0000256" key="8">
    <source>
        <dbReference type="ARBA" id="ARBA00023163"/>
    </source>
</evidence>
<keyword evidence="4" id="KW-0677">Repeat</keyword>
<feature type="domain" description="C2H2-type" evidence="12">
    <location>
        <begin position="442"/>
        <end position="469"/>
    </location>
</feature>
<keyword evidence="9" id="KW-0539">Nucleus</keyword>
<dbReference type="InterPro" id="IPR036236">
    <property type="entry name" value="Znf_C2H2_sf"/>
</dbReference>
<name>A0AAV6VI84_9ARAC</name>
<feature type="domain" description="C2H2-type" evidence="12">
    <location>
        <begin position="386"/>
        <end position="413"/>
    </location>
</feature>
<evidence type="ECO:0000256" key="2">
    <source>
        <dbReference type="ARBA" id="ARBA00006991"/>
    </source>
</evidence>